<proteinExistence type="inferred from homology"/>
<keyword evidence="7" id="KW-1185">Reference proteome</keyword>
<reference evidence="6 7" key="1">
    <citation type="submission" date="2006-02" db="EMBL/GenBank/DDBJ databases">
        <authorList>
            <person name="Pinhassi J."/>
            <person name="Pedros-Alio C."/>
            <person name="Ferriera S."/>
            <person name="Johnson J."/>
            <person name="Kravitz S."/>
            <person name="Halpern A."/>
            <person name="Remington K."/>
            <person name="Beeson K."/>
            <person name="Tran B."/>
            <person name="Rogers Y.-H."/>
            <person name="Friedman R."/>
            <person name="Venter J.C."/>
        </authorList>
    </citation>
    <scope>NUCLEOTIDE SEQUENCE [LARGE SCALE GENOMIC DNA]</scope>
    <source>
        <strain evidence="6 7">MED297</strain>
    </source>
</reference>
<gene>
    <name evidence="6" type="ORF">MED297_08511</name>
</gene>
<protein>
    <recommendedName>
        <fullName evidence="5">CENP-V/GFA domain-containing protein</fullName>
    </recommendedName>
</protein>
<keyword evidence="2" id="KW-0479">Metal-binding</keyword>
<comment type="similarity">
    <text evidence="1">Belongs to the Gfa family.</text>
</comment>
<dbReference type="AlphaFoldDB" id="A4BD35"/>
<dbReference type="InterPro" id="IPR011057">
    <property type="entry name" value="Mss4-like_sf"/>
</dbReference>
<dbReference type="PANTHER" id="PTHR33337">
    <property type="entry name" value="GFA DOMAIN-CONTAINING PROTEIN"/>
    <property type="match status" value="1"/>
</dbReference>
<evidence type="ECO:0000259" key="5">
    <source>
        <dbReference type="PROSITE" id="PS51891"/>
    </source>
</evidence>
<evidence type="ECO:0000256" key="3">
    <source>
        <dbReference type="ARBA" id="ARBA00022833"/>
    </source>
</evidence>
<keyword evidence="4" id="KW-0456">Lyase</keyword>
<keyword evidence="3" id="KW-0862">Zinc</keyword>
<evidence type="ECO:0000313" key="7">
    <source>
        <dbReference type="Proteomes" id="UP000005953"/>
    </source>
</evidence>
<feature type="domain" description="CENP-V/GFA" evidence="5">
    <location>
        <begin position="1"/>
        <end position="112"/>
    </location>
</feature>
<dbReference type="InterPro" id="IPR006913">
    <property type="entry name" value="CENP-V/GFA"/>
</dbReference>
<dbReference type="HOGENOM" id="CLU_055491_4_2_6"/>
<dbReference type="STRING" id="314283.MED297_08511"/>
<organism evidence="6 7">
    <name type="scientific">Reinekea blandensis MED297</name>
    <dbReference type="NCBI Taxonomy" id="314283"/>
    <lineage>
        <taxon>Bacteria</taxon>
        <taxon>Pseudomonadati</taxon>
        <taxon>Pseudomonadota</taxon>
        <taxon>Gammaproteobacteria</taxon>
        <taxon>Oceanospirillales</taxon>
        <taxon>Saccharospirillaceae</taxon>
        <taxon>Reinekea</taxon>
    </lineage>
</organism>
<sequence length="135" mass="14853">MKGSCLCGAVSYQVTPPAHLFQNCHCSRCRKLTGSAFSPNMIVKPDQFQWLQGADQVGRYEVAEAKYFATAFCRQCGSTLPWMVQGGRSVVVPAGTLDDPLPSGPTQNIHWASKADWFDQDMDLPCFNELPPPKA</sequence>
<name>A4BD35_9GAMM</name>
<dbReference type="GO" id="GO:0016846">
    <property type="term" value="F:carbon-sulfur lyase activity"/>
    <property type="evidence" value="ECO:0007669"/>
    <property type="project" value="InterPro"/>
</dbReference>
<dbReference type="SUPFAM" id="SSF51316">
    <property type="entry name" value="Mss4-like"/>
    <property type="match status" value="1"/>
</dbReference>
<dbReference type="Proteomes" id="UP000005953">
    <property type="component" value="Unassembled WGS sequence"/>
</dbReference>
<dbReference type="PANTHER" id="PTHR33337:SF40">
    <property type="entry name" value="CENP-V_GFA DOMAIN-CONTAINING PROTEIN-RELATED"/>
    <property type="match status" value="1"/>
</dbReference>
<evidence type="ECO:0000256" key="4">
    <source>
        <dbReference type="ARBA" id="ARBA00023239"/>
    </source>
</evidence>
<accession>A4BD35</accession>
<dbReference type="OrthoDB" id="9786619at2"/>
<dbReference type="EMBL" id="AAOE01000006">
    <property type="protein sequence ID" value="EAR10117.1"/>
    <property type="molecule type" value="Genomic_DNA"/>
</dbReference>
<evidence type="ECO:0000256" key="1">
    <source>
        <dbReference type="ARBA" id="ARBA00005495"/>
    </source>
</evidence>
<dbReference type="Pfam" id="PF04828">
    <property type="entry name" value="GFA"/>
    <property type="match status" value="1"/>
</dbReference>
<evidence type="ECO:0000313" key="6">
    <source>
        <dbReference type="EMBL" id="EAR10117.1"/>
    </source>
</evidence>
<dbReference type="GO" id="GO:0046872">
    <property type="term" value="F:metal ion binding"/>
    <property type="evidence" value="ECO:0007669"/>
    <property type="project" value="UniProtKB-KW"/>
</dbReference>
<dbReference type="PROSITE" id="PS51891">
    <property type="entry name" value="CENP_V_GFA"/>
    <property type="match status" value="1"/>
</dbReference>
<comment type="caution">
    <text evidence="6">The sequence shown here is derived from an EMBL/GenBank/DDBJ whole genome shotgun (WGS) entry which is preliminary data.</text>
</comment>
<dbReference type="Gene3D" id="3.90.1590.10">
    <property type="entry name" value="glutathione-dependent formaldehyde- activating enzyme (gfa)"/>
    <property type="match status" value="1"/>
</dbReference>
<dbReference type="RefSeq" id="WP_008045844.1">
    <property type="nucleotide sequence ID" value="NZ_CH724152.1"/>
</dbReference>
<evidence type="ECO:0000256" key="2">
    <source>
        <dbReference type="ARBA" id="ARBA00022723"/>
    </source>
</evidence>